<gene>
    <name evidence="12" type="ordered locus">Cyan7822_2070</name>
</gene>
<dbReference type="InterPro" id="IPR002182">
    <property type="entry name" value="NB-ARC"/>
</dbReference>
<feature type="repeat" description="TPR" evidence="10">
    <location>
        <begin position="926"/>
        <end position="959"/>
    </location>
</feature>
<reference evidence="13" key="1">
    <citation type="journal article" date="2011" name="MBio">
        <title>Novel metabolic attributes of the genus Cyanothece, comprising a group of unicellular nitrogen-fixing Cyanobacteria.</title>
        <authorList>
            <person name="Bandyopadhyay A."/>
            <person name="Elvitigala T."/>
            <person name="Welsh E."/>
            <person name="Stockel J."/>
            <person name="Liberton M."/>
            <person name="Min H."/>
            <person name="Sherman L.A."/>
            <person name="Pakrasi H.B."/>
        </authorList>
    </citation>
    <scope>NUCLEOTIDE SEQUENCE [LARGE SCALE GENOMIC DNA]</scope>
    <source>
        <strain evidence="13">PCC 7822</strain>
    </source>
</reference>
<dbReference type="HOGENOM" id="CLU_000288_125_8_3"/>
<dbReference type="KEGG" id="cyj:Cyan7822_2070"/>
<evidence type="ECO:0000259" key="11">
    <source>
        <dbReference type="Pfam" id="PF00931"/>
    </source>
</evidence>
<feature type="repeat" description="TPR" evidence="10">
    <location>
        <begin position="674"/>
        <end position="707"/>
    </location>
</feature>
<dbReference type="SUPFAM" id="SSF48452">
    <property type="entry name" value="TPR-like"/>
    <property type="match status" value="4"/>
</dbReference>
<keyword evidence="3" id="KW-0963">Cytoplasm</keyword>
<protein>
    <submittedName>
        <fullName evidence="12">NB-ARC domain protein</fullName>
    </submittedName>
</protein>
<dbReference type="PRINTS" id="PR00381">
    <property type="entry name" value="KINESINLIGHT"/>
</dbReference>
<evidence type="ECO:0000313" key="12">
    <source>
        <dbReference type="EMBL" id="ADN14052.1"/>
    </source>
</evidence>
<evidence type="ECO:0000256" key="10">
    <source>
        <dbReference type="PROSITE-ProRule" id="PRU00339"/>
    </source>
</evidence>
<dbReference type="PANTHER" id="PTHR45783">
    <property type="entry name" value="KINESIN LIGHT CHAIN"/>
    <property type="match status" value="1"/>
</dbReference>
<evidence type="ECO:0000256" key="5">
    <source>
        <dbReference type="ARBA" id="ARBA00022737"/>
    </source>
</evidence>
<dbReference type="NCBIfam" id="NF040586">
    <property type="entry name" value="FxSxx_TPR"/>
    <property type="match status" value="1"/>
</dbReference>
<dbReference type="PROSITE" id="PS50005">
    <property type="entry name" value="TPR"/>
    <property type="match status" value="9"/>
</dbReference>
<evidence type="ECO:0000256" key="1">
    <source>
        <dbReference type="ARBA" id="ARBA00004245"/>
    </source>
</evidence>
<feature type="domain" description="NB-ARC" evidence="11">
    <location>
        <begin position="53"/>
        <end position="229"/>
    </location>
</feature>
<dbReference type="InterPro" id="IPR019734">
    <property type="entry name" value="TPR_rpt"/>
</dbReference>
<feature type="repeat" description="TPR" evidence="10">
    <location>
        <begin position="590"/>
        <end position="623"/>
    </location>
</feature>
<evidence type="ECO:0000256" key="3">
    <source>
        <dbReference type="ARBA" id="ARBA00022490"/>
    </source>
</evidence>
<keyword evidence="13" id="KW-1185">Reference proteome</keyword>
<feature type="repeat" description="TPR" evidence="10">
    <location>
        <begin position="758"/>
        <end position="791"/>
    </location>
</feature>
<evidence type="ECO:0000256" key="6">
    <source>
        <dbReference type="ARBA" id="ARBA00022803"/>
    </source>
</evidence>
<feature type="repeat" description="TPR" evidence="10">
    <location>
        <begin position="884"/>
        <end position="917"/>
    </location>
</feature>
<dbReference type="GO" id="GO:0007018">
    <property type="term" value="P:microtubule-based movement"/>
    <property type="evidence" value="ECO:0007669"/>
    <property type="project" value="TreeGrafter"/>
</dbReference>
<organism evidence="12 13">
    <name type="scientific">Gloeothece verrucosa (strain PCC 7822)</name>
    <name type="common">Cyanothece sp. (strain PCC 7822)</name>
    <dbReference type="NCBI Taxonomy" id="497965"/>
    <lineage>
        <taxon>Bacteria</taxon>
        <taxon>Bacillati</taxon>
        <taxon>Cyanobacteriota</taxon>
        <taxon>Cyanophyceae</taxon>
        <taxon>Oscillatoriophycideae</taxon>
        <taxon>Chroococcales</taxon>
        <taxon>Aphanothecaceae</taxon>
        <taxon>Gloeothece</taxon>
        <taxon>Gloeothece verrucosa</taxon>
    </lineage>
</organism>
<keyword evidence="7" id="KW-0175">Coiled coil</keyword>
<dbReference type="Proteomes" id="UP000008206">
    <property type="component" value="Chromosome"/>
</dbReference>
<dbReference type="GO" id="GO:0019894">
    <property type="term" value="F:kinesin binding"/>
    <property type="evidence" value="ECO:0007669"/>
    <property type="project" value="TreeGrafter"/>
</dbReference>
<dbReference type="GO" id="GO:0005871">
    <property type="term" value="C:kinesin complex"/>
    <property type="evidence" value="ECO:0007669"/>
    <property type="project" value="InterPro"/>
</dbReference>
<dbReference type="InterPro" id="IPR011990">
    <property type="entry name" value="TPR-like_helical_dom_sf"/>
</dbReference>
<comment type="subcellular location">
    <subcellularLocation>
        <location evidence="1">Cytoplasm</location>
        <location evidence="1">Cytoskeleton</location>
    </subcellularLocation>
</comment>
<accession>E0UCI1</accession>
<keyword evidence="4" id="KW-0493">Microtubule</keyword>
<dbReference type="Gene3D" id="3.40.50.300">
    <property type="entry name" value="P-loop containing nucleotide triphosphate hydrolases"/>
    <property type="match status" value="1"/>
</dbReference>
<keyword evidence="5" id="KW-0677">Repeat</keyword>
<comment type="similarity">
    <text evidence="2">Belongs to the kinesin light chain family.</text>
</comment>
<dbReference type="STRING" id="497965.Cyan7822_2070"/>
<dbReference type="InterPro" id="IPR002151">
    <property type="entry name" value="Kinesin_light"/>
</dbReference>
<keyword evidence="6 10" id="KW-0802">TPR repeat</keyword>
<evidence type="ECO:0000256" key="2">
    <source>
        <dbReference type="ARBA" id="ARBA00009622"/>
    </source>
</evidence>
<evidence type="ECO:0000256" key="9">
    <source>
        <dbReference type="ARBA" id="ARBA00023212"/>
    </source>
</evidence>
<feature type="repeat" description="TPR" evidence="10">
    <location>
        <begin position="968"/>
        <end position="1001"/>
    </location>
</feature>
<proteinExistence type="inferred from homology"/>
<evidence type="ECO:0000256" key="8">
    <source>
        <dbReference type="ARBA" id="ARBA00023175"/>
    </source>
</evidence>
<keyword evidence="8" id="KW-0505">Motor protein</keyword>
<dbReference type="SUPFAM" id="SSF52540">
    <property type="entry name" value="P-loop containing nucleoside triphosphate hydrolases"/>
    <property type="match status" value="1"/>
</dbReference>
<dbReference type="InterPro" id="IPR027417">
    <property type="entry name" value="P-loop_NTPase"/>
</dbReference>
<evidence type="ECO:0000313" key="13">
    <source>
        <dbReference type="Proteomes" id="UP000008206"/>
    </source>
</evidence>
<evidence type="ECO:0000256" key="4">
    <source>
        <dbReference type="ARBA" id="ARBA00022701"/>
    </source>
</evidence>
<feature type="repeat" description="TPR" evidence="10">
    <location>
        <begin position="842"/>
        <end position="875"/>
    </location>
</feature>
<dbReference type="EMBL" id="CP002198">
    <property type="protein sequence ID" value="ADN14052.1"/>
    <property type="molecule type" value="Genomic_DNA"/>
</dbReference>
<dbReference type="GO" id="GO:0043531">
    <property type="term" value="F:ADP binding"/>
    <property type="evidence" value="ECO:0007669"/>
    <property type="project" value="InterPro"/>
</dbReference>
<evidence type="ECO:0000256" key="7">
    <source>
        <dbReference type="ARBA" id="ARBA00023054"/>
    </source>
</evidence>
<dbReference type="Pfam" id="PF13176">
    <property type="entry name" value="TPR_7"/>
    <property type="match status" value="1"/>
</dbReference>
<dbReference type="Gene3D" id="1.25.40.10">
    <property type="entry name" value="Tetratricopeptide repeat domain"/>
    <property type="match status" value="4"/>
</dbReference>
<dbReference type="GO" id="GO:0005874">
    <property type="term" value="C:microtubule"/>
    <property type="evidence" value="ECO:0007669"/>
    <property type="project" value="UniProtKB-KW"/>
</dbReference>
<dbReference type="SMART" id="SM00028">
    <property type="entry name" value="TPR"/>
    <property type="match status" value="12"/>
</dbReference>
<dbReference type="Pfam" id="PF13424">
    <property type="entry name" value="TPR_12"/>
    <property type="match status" value="4"/>
</dbReference>
<dbReference type="PANTHER" id="PTHR45783:SF3">
    <property type="entry name" value="KINESIN LIGHT CHAIN"/>
    <property type="match status" value="1"/>
</dbReference>
<name>E0UCI1_GLOV7</name>
<dbReference type="Pfam" id="PF00931">
    <property type="entry name" value="NB-ARC"/>
    <property type="match status" value="1"/>
</dbReference>
<feature type="repeat" description="TPR" evidence="10">
    <location>
        <begin position="800"/>
        <end position="833"/>
    </location>
</feature>
<feature type="repeat" description="TPR" evidence="10">
    <location>
        <begin position="632"/>
        <end position="665"/>
    </location>
</feature>
<dbReference type="Pfam" id="PF13374">
    <property type="entry name" value="TPR_10"/>
    <property type="match status" value="3"/>
</dbReference>
<sequence length="1023" mass="118071">MDTPATTANTGIDSRGAINPTFIIGNLPVGSSEPSTIPYKLPKSGVRQFVGRDEALKKLDKQLQESERIAISTLTGMGGIGKTELALQYALADRDKVEEERNYQAGICWINVSEETSNIEEKTNVGIQILDFAKNYLQIQIPEENELKLKDRIQVCWQKWRKGDTLIIFDNVKYLEQIEDYLPPQSKKFKLIITTRNINLRNNFNLLELDLLDEESAIKLLGSFIGDKRIEQEREDAEKLCNWLGYLPLSIELAARYLEDTGEKIENYYQKLQQQKLKDKSLERPKDQLMTAKRGVIATFELSWQELSEDTKQLGCFLSLFEAQPIPWKFIETHLGEAAVKSTSKFKNIFSSIVQIFIRNKSQIELSQSQQQLRELTKLSLIKEKNEQVYEIHTLIHEYLRDKLNESKLVNSAKETYCQLMGAIAKEIPEQTVQSDIQKLTPIIPHLAVAARELSQWIKNDDLMWVYVGLKRFYEGQGLYKEAEPWGKQCLSVTQERFFGDDLDVARSLNNLAGLYKIQGRYNEAEPLYIQALEMYRRMFEGDHPDVATNLNDLAALYDDQGRYTEAEPLYIQAYEMYRRMFEGNHPQVATSLNNLAALYYHQGRYTEAEPLYTEAYEMTRRIFTGDHPSVATSLNNLALFYKSQGRYTEAEPLYTEALEMRRRIFTGDHPDVATSLNNLALLYKIQGKYTEAEPLYTEALEMIRRMFEGDHPDVATSLNNLALLYSSQDRYTEAEPLCTEALEMRRRMFEGDHPDVASSLNNLAVLYRIQGRYTKAEPLYTEALKMRRRIFTGDHPDVARNLNNLAELYRIQGRYTEAEPLYTEALEMRRRMFEGDHPDVTTSLNNLAELYCSQDRYTEAEPLYTEALEMTKRMFDGNHPSVAGSLNNLAVLYYNQGRYTEAEPLYNEALEMTKRMFDGDHPSVATSLNNLALLYKSQGRYTEAEPLYTEALEMRRRIFTGDHPDVALSLNNLAELYYSQDRYDEAKSLYTEALEMAERTLGTDHPTTQSIRQNYDDLQSII</sequence>
<dbReference type="GO" id="GO:0005737">
    <property type="term" value="C:cytoplasm"/>
    <property type="evidence" value="ECO:0007669"/>
    <property type="project" value="TreeGrafter"/>
</dbReference>
<dbReference type="eggNOG" id="COG0457">
    <property type="taxonomic scope" value="Bacteria"/>
</dbReference>
<keyword evidence="9" id="KW-0206">Cytoskeleton</keyword>
<dbReference type="AlphaFoldDB" id="E0UCI1"/>